<name>A0A1I3ZNI2_9PROT</name>
<dbReference type="Proteomes" id="UP000199473">
    <property type="component" value="Unassembled WGS sequence"/>
</dbReference>
<dbReference type="OrthoDB" id="5416084at2"/>
<dbReference type="EMBL" id="FOSQ01000002">
    <property type="protein sequence ID" value="SFK45557.1"/>
    <property type="molecule type" value="Genomic_DNA"/>
</dbReference>
<evidence type="ECO:0000313" key="1">
    <source>
        <dbReference type="EMBL" id="SFK45557.1"/>
    </source>
</evidence>
<protein>
    <submittedName>
        <fullName evidence="1">Type VI secretion system protein ImpE</fullName>
    </submittedName>
</protein>
<proteinExistence type="predicted"/>
<dbReference type="Pfam" id="PF14559">
    <property type="entry name" value="TPR_19"/>
    <property type="match status" value="1"/>
</dbReference>
<dbReference type="RefSeq" id="WP_092958823.1">
    <property type="nucleotide sequence ID" value="NZ_FOSQ01000002.1"/>
</dbReference>
<reference evidence="1 2" key="1">
    <citation type="submission" date="2016-10" db="EMBL/GenBank/DDBJ databases">
        <authorList>
            <person name="de Groot N.N."/>
        </authorList>
    </citation>
    <scope>NUCLEOTIDE SEQUENCE [LARGE SCALE GENOMIC DNA]</scope>
    <source>
        <strain evidence="1 2">DSM 19981</strain>
    </source>
</reference>
<dbReference type="Gene3D" id="1.25.40.10">
    <property type="entry name" value="Tetratricopeptide repeat domain"/>
    <property type="match status" value="1"/>
</dbReference>
<sequence>MTTAGDAFRAGDLAGALAAATAAVKAAPTDADARWLLAELLLFSGEAERADRMLDAAALHEPNPAVLEFRRLLRAEVVRGQVLREGRAPKYQGDDATPAQQAALRARIALRAGDLTAAAEAAAEVEALRARTPGKAGDTPFDDLRDADDLMAAEFEVLTTAGEHMLVPVERVRSLSFDPPRRPRDLYWRRTTIELKDGTEGVVFMPALYAGPEADTGLKLGRATDWTEDAGPVRGRGQRVLLAGEEALPIASATSLVFD</sequence>
<dbReference type="InterPro" id="IPR011990">
    <property type="entry name" value="TPR-like_helical_dom_sf"/>
</dbReference>
<evidence type="ECO:0000313" key="2">
    <source>
        <dbReference type="Proteomes" id="UP000199473"/>
    </source>
</evidence>
<keyword evidence="2" id="KW-1185">Reference proteome</keyword>
<gene>
    <name evidence="1" type="ORF">SAMN02745775_102607</name>
</gene>
<dbReference type="SUPFAM" id="SSF144059">
    <property type="entry name" value="ImpE-like"/>
    <property type="match status" value="1"/>
</dbReference>
<accession>A0A1I3ZNI2</accession>
<dbReference type="InterPro" id="IPR009211">
    <property type="entry name" value="TagJ"/>
</dbReference>
<organism evidence="1 2">
    <name type="scientific">Falsiroseomonas stagni DSM 19981</name>
    <dbReference type="NCBI Taxonomy" id="1123062"/>
    <lineage>
        <taxon>Bacteria</taxon>
        <taxon>Pseudomonadati</taxon>
        <taxon>Pseudomonadota</taxon>
        <taxon>Alphaproteobacteria</taxon>
        <taxon>Acetobacterales</taxon>
        <taxon>Roseomonadaceae</taxon>
        <taxon>Falsiroseomonas</taxon>
    </lineage>
</organism>
<dbReference type="AlphaFoldDB" id="A0A1I3ZNI2"/>
<dbReference type="Pfam" id="PF07024">
    <property type="entry name" value="ImpE"/>
    <property type="match status" value="1"/>
</dbReference>
<dbReference type="STRING" id="1123062.SAMN02745775_102607"/>